<keyword evidence="3 5" id="KW-0560">Oxidoreductase</keyword>
<evidence type="ECO:0000256" key="3">
    <source>
        <dbReference type="ARBA" id="ARBA00023002"/>
    </source>
</evidence>
<gene>
    <name evidence="5" type="primary">ssuE</name>
    <name evidence="5" type="ORF">ACFFH4_07440</name>
</gene>
<dbReference type="InterPro" id="IPR005025">
    <property type="entry name" value="FMN_Rdtase-like_dom"/>
</dbReference>
<evidence type="ECO:0000259" key="4">
    <source>
        <dbReference type="Pfam" id="PF03358"/>
    </source>
</evidence>
<protein>
    <submittedName>
        <fullName evidence="5">NADPH-dependent FMN reductase</fullName>
        <ecNumber evidence="5">1.5.1.38</ecNumber>
    </submittedName>
</protein>
<feature type="domain" description="NADPH-dependent FMN reductase-like" evidence="4">
    <location>
        <begin position="3"/>
        <end position="143"/>
    </location>
</feature>
<dbReference type="Pfam" id="PF03358">
    <property type="entry name" value="FMN_red"/>
    <property type="match status" value="1"/>
</dbReference>
<keyword evidence="1" id="KW-0285">Flavoprotein</keyword>
<dbReference type="PANTHER" id="PTHR43408:SF1">
    <property type="entry name" value="FMN REDUCTASE (NADPH)"/>
    <property type="match status" value="1"/>
</dbReference>
<evidence type="ECO:0000313" key="5">
    <source>
        <dbReference type="EMBL" id="MFC0558883.1"/>
    </source>
</evidence>
<organism evidence="5 6">
    <name type="scientific">Halalkalibacter alkalisediminis</name>
    <dbReference type="NCBI Taxonomy" id="935616"/>
    <lineage>
        <taxon>Bacteria</taxon>
        <taxon>Bacillati</taxon>
        <taxon>Bacillota</taxon>
        <taxon>Bacilli</taxon>
        <taxon>Bacillales</taxon>
        <taxon>Bacillaceae</taxon>
        <taxon>Halalkalibacter</taxon>
    </lineage>
</organism>
<accession>A0ABV6NDQ3</accession>
<name>A0ABV6NDQ3_9BACI</name>
<dbReference type="InterPro" id="IPR020048">
    <property type="entry name" value="NADPH-dep_FMN_reduc_SsuE"/>
</dbReference>
<keyword evidence="6" id="KW-1185">Reference proteome</keyword>
<comment type="caution">
    <text evidence="5">The sequence shown here is derived from an EMBL/GenBank/DDBJ whole genome shotgun (WGS) entry which is preliminary data.</text>
</comment>
<dbReference type="GO" id="GO:0052873">
    <property type="term" value="F:FMN reductase (NADPH) activity"/>
    <property type="evidence" value="ECO:0007669"/>
    <property type="project" value="UniProtKB-EC"/>
</dbReference>
<dbReference type="InterPro" id="IPR029039">
    <property type="entry name" value="Flavoprotein-like_sf"/>
</dbReference>
<sequence>MSKVIIVSGSPSKSSRLNGILHYAEEFLRENGNDVEILNVIDIPAEDLIFARFTSEAILTAIKQIEEADAVIVASQVYKASFTGVLKTFLDLLPQKGLEDKVVLPLVLGGTLAHFLTIDYSFKPVLATLGSKRVLNGVYSLDSNVQYNINGIIEFEDQTQERINQALVELIKEIQINF</sequence>
<dbReference type="PANTHER" id="PTHR43408">
    <property type="entry name" value="FMN REDUCTASE (NADPH)"/>
    <property type="match status" value="1"/>
</dbReference>
<dbReference type="RefSeq" id="WP_273839462.1">
    <property type="nucleotide sequence ID" value="NZ_JAQQWT010000001.1"/>
</dbReference>
<keyword evidence="2" id="KW-0288">FMN</keyword>
<proteinExistence type="predicted"/>
<evidence type="ECO:0000313" key="6">
    <source>
        <dbReference type="Proteomes" id="UP001589833"/>
    </source>
</evidence>
<dbReference type="Gene3D" id="3.40.50.360">
    <property type="match status" value="1"/>
</dbReference>
<dbReference type="SUPFAM" id="SSF52218">
    <property type="entry name" value="Flavoproteins"/>
    <property type="match status" value="1"/>
</dbReference>
<reference evidence="5 6" key="1">
    <citation type="submission" date="2024-09" db="EMBL/GenBank/DDBJ databases">
        <authorList>
            <person name="Sun Q."/>
            <person name="Mori K."/>
        </authorList>
    </citation>
    <scope>NUCLEOTIDE SEQUENCE [LARGE SCALE GENOMIC DNA]</scope>
    <source>
        <strain evidence="5 6">NCAIM B.02301</strain>
    </source>
</reference>
<dbReference type="EMBL" id="JBHLTR010000006">
    <property type="protein sequence ID" value="MFC0558883.1"/>
    <property type="molecule type" value="Genomic_DNA"/>
</dbReference>
<evidence type="ECO:0000256" key="2">
    <source>
        <dbReference type="ARBA" id="ARBA00022643"/>
    </source>
</evidence>
<evidence type="ECO:0000256" key="1">
    <source>
        <dbReference type="ARBA" id="ARBA00022630"/>
    </source>
</evidence>
<dbReference type="InterPro" id="IPR051814">
    <property type="entry name" value="NAD(P)H-dep_FMN_reductase"/>
</dbReference>
<dbReference type="NCBIfam" id="TIGR03567">
    <property type="entry name" value="FMN_reduc_SsuE"/>
    <property type="match status" value="1"/>
</dbReference>
<dbReference type="Proteomes" id="UP001589833">
    <property type="component" value="Unassembled WGS sequence"/>
</dbReference>
<dbReference type="EC" id="1.5.1.38" evidence="5"/>